<dbReference type="EMBL" id="CAMXCT010005516">
    <property type="protein sequence ID" value="CAI4012541.1"/>
    <property type="molecule type" value="Genomic_DNA"/>
</dbReference>
<dbReference type="SUPFAM" id="SSF48403">
    <property type="entry name" value="Ankyrin repeat"/>
    <property type="match status" value="1"/>
</dbReference>
<evidence type="ECO:0000313" key="5">
    <source>
        <dbReference type="EMBL" id="CAL1165916.1"/>
    </source>
</evidence>
<organism evidence="4">
    <name type="scientific">Cladocopium goreaui</name>
    <dbReference type="NCBI Taxonomy" id="2562237"/>
    <lineage>
        <taxon>Eukaryota</taxon>
        <taxon>Sar</taxon>
        <taxon>Alveolata</taxon>
        <taxon>Dinophyceae</taxon>
        <taxon>Suessiales</taxon>
        <taxon>Symbiodiniaceae</taxon>
        <taxon>Cladocopium</taxon>
    </lineage>
</organism>
<dbReference type="SMART" id="SM00248">
    <property type="entry name" value="ANK"/>
    <property type="match status" value="3"/>
</dbReference>
<gene>
    <name evidence="4" type="ORF">C1SCF055_LOCUS37593</name>
</gene>
<dbReference type="AlphaFoldDB" id="A0A9P1DN54"/>
<evidence type="ECO:0000256" key="1">
    <source>
        <dbReference type="ARBA" id="ARBA00022737"/>
    </source>
</evidence>
<reference evidence="4" key="1">
    <citation type="submission" date="2022-10" db="EMBL/GenBank/DDBJ databases">
        <authorList>
            <person name="Chen Y."/>
            <person name="Dougan E. K."/>
            <person name="Chan C."/>
            <person name="Rhodes N."/>
            <person name="Thang M."/>
        </authorList>
    </citation>
    <scope>NUCLEOTIDE SEQUENCE</scope>
</reference>
<accession>A0A9P1DN54</accession>
<name>A0A9P1DN54_9DINO</name>
<dbReference type="Gene3D" id="1.25.40.20">
    <property type="entry name" value="Ankyrin repeat-containing domain"/>
    <property type="match status" value="1"/>
</dbReference>
<dbReference type="InterPro" id="IPR002110">
    <property type="entry name" value="Ankyrin_rpt"/>
</dbReference>
<sequence>MELLVPMATLMSYGQRLQEIHKELASAGRTWGTLKTIKQSLLVASVDSNSSDEHFLTPLHVACAEGNFEMVRLIVSHGSSVNRLDVHGHGPLWHAAQQGHGEIIQFLIQEGAVVNSIDQFGATPLHVAAENGHCLVVKHLLQADAEIIKDVYGTVPHVNL</sequence>
<dbReference type="EMBL" id="CAMXCT020005516">
    <property type="protein sequence ID" value="CAL1165916.1"/>
    <property type="molecule type" value="Genomic_DNA"/>
</dbReference>
<evidence type="ECO:0000313" key="7">
    <source>
        <dbReference type="Proteomes" id="UP001152797"/>
    </source>
</evidence>
<evidence type="ECO:0000256" key="3">
    <source>
        <dbReference type="PROSITE-ProRule" id="PRU00023"/>
    </source>
</evidence>
<dbReference type="Pfam" id="PF12796">
    <property type="entry name" value="Ank_2"/>
    <property type="match status" value="1"/>
</dbReference>
<evidence type="ECO:0000256" key="2">
    <source>
        <dbReference type="ARBA" id="ARBA00023043"/>
    </source>
</evidence>
<dbReference type="Pfam" id="PF00023">
    <property type="entry name" value="Ank"/>
    <property type="match status" value="1"/>
</dbReference>
<dbReference type="PROSITE" id="PS50297">
    <property type="entry name" value="ANK_REP_REGION"/>
    <property type="match status" value="3"/>
</dbReference>
<comment type="caution">
    <text evidence="4">The sequence shown here is derived from an EMBL/GenBank/DDBJ whole genome shotgun (WGS) entry which is preliminary data.</text>
</comment>
<proteinExistence type="predicted"/>
<dbReference type="EMBL" id="CAMXCT030005516">
    <property type="protein sequence ID" value="CAL4799853.1"/>
    <property type="molecule type" value="Genomic_DNA"/>
</dbReference>
<feature type="repeat" description="ANK" evidence="3">
    <location>
        <begin position="120"/>
        <end position="147"/>
    </location>
</feature>
<dbReference type="PANTHER" id="PTHR24171">
    <property type="entry name" value="ANKYRIN REPEAT DOMAIN-CONTAINING PROTEIN 39-RELATED"/>
    <property type="match status" value="1"/>
</dbReference>
<dbReference type="Proteomes" id="UP001152797">
    <property type="component" value="Unassembled WGS sequence"/>
</dbReference>
<keyword evidence="7" id="KW-1185">Reference proteome</keyword>
<dbReference type="PROSITE" id="PS50088">
    <property type="entry name" value="ANK_REPEAT"/>
    <property type="match status" value="3"/>
</dbReference>
<evidence type="ECO:0000313" key="6">
    <source>
        <dbReference type="EMBL" id="CAL4799853.1"/>
    </source>
</evidence>
<protein>
    <submittedName>
        <fullName evidence="6">Ankyrin repeat</fullName>
    </submittedName>
</protein>
<dbReference type="InterPro" id="IPR036770">
    <property type="entry name" value="Ankyrin_rpt-contain_sf"/>
</dbReference>
<dbReference type="OrthoDB" id="294143at2759"/>
<keyword evidence="1" id="KW-0677">Repeat</keyword>
<feature type="repeat" description="ANK" evidence="3">
    <location>
        <begin position="54"/>
        <end position="86"/>
    </location>
</feature>
<keyword evidence="2 3" id="KW-0040">ANK repeat</keyword>
<feature type="repeat" description="ANK" evidence="3">
    <location>
        <begin position="87"/>
        <end position="119"/>
    </location>
</feature>
<evidence type="ECO:0000313" key="4">
    <source>
        <dbReference type="EMBL" id="CAI4012541.1"/>
    </source>
</evidence>
<reference evidence="5" key="2">
    <citation type="submission" date="2024-04" db="EMBL/GenBank/DDBJ databases">
        <authorList>
            <person name="Chen Y."/>
            <person name="Shah S."/>
            <person name="Dougan E. K."/>
            <person name="Thang M."/>
            <person name="Chan C."/>
        </authorList>
    </citation>
    <scope>NUCLEOTIDE SEQUENCE [LARGE SCALE GENOMIC DNA]</scope>
</reference>